<organism evidence="2 3">
    <name type="scientific">Methylobacterium pseudosasicola</name>
    <dbReference type="NCBI Taxonomy" id="582667"/>
    <lineage>
        <taxon>Bacteria</taxon>
        <taxon>Pseudomonadati</taxon>
        <taxon>Pseudomonadota</taxon>
        <taxon>Alphaproteobacteria</taxon>
        <taxon>Hyphomicrobiales</taxon>
        <taxon>Methylobacteriaceae</taxon>
        <taxon>Methylobacterium</taxon>
    </lineage>
</organism>
<accession>A0A1I4KLE5</accession>
<dbReference type="InterPro" id="IPR009781">
    <property type="entry name" value="DUF1345"/>
</dbReference>
<evidence type="ECO:0000313" key="2">
    <source>
        <dbReference type="EMBL" id="SFL79600.1"/>
    </source>
</evidence>
<name>A0A1I4KLE5_9HYPH</name>
<feature type="transmembrane region" description="Helical" evidence="1">
    <location>
        <begin position="37"/>
        <end position="54"/>
    </location>
</feature>
<dbReference type="AlphaFoldDB" id="A0A1I4KLE5"/>
<feature type="transmembrane region" description="Helical" evidence="1">
    <location>
        <begin position="196"/>
        <end position="217"/>
    </location>
</feature>
<feature type="transmembrane region" description="Helical" evidence="1">
    <location>
        <begin position="75"/>
        <end position="97"/>
    </location>
</feature>
<dbReference type="OrthoDB" id="64737at2"/>
<evidence type="ECO:0000256" key="1">
    <source>
        <dbReference type="SAM" id="Phobius"/>
    </source>
</evidence>
<keyword evidence="1" id="KW-0472">Membrane</keyword>
<protein>
    <submittedName>
        <fullName evidence="2">Uncharacterized membrane protein</fullName>
    </submittedName>
</protein>
<evidence type="ECO:0000313" key="3">
    <source>
        <dbReference type="Proteomes" id="UP000199048"/>
    </source>
</evidence>
<reference evidence="3" key="1">
    <citation type="submission" date="2016-10" db="EMBL/GenBank/DDBJ databases">
        <authorList>
            <person name="Varghese N."/>
            <person name="Submissions S."/>
        </authorList>
    </citation>
    <scope>NUCLEOTIDE SEQUENCE [LARGE SCALE GENOMIC DNA]</scope>
    <source>
        <strain evidence="3">BL36</strain>
    </source>
</reference>
<dbReference type="Proteomes" id="UP000199048">
    <property type="component" value="Unassembled WGS sequence"/>
</dbReference>
<dbReference type="RefSeq" id="WP_092040704.1">
    <property type="nucleotide sequence ID" value="NZ_FOTK01000011.1"/>
</dbReference>
<keyword evidence="3" id="KW-1185">Reference proteome</keyword>
<keyword evidence="1" id="KW-1133">Transmembrane helix</keyword>
<dbReference type="STRING" id="582667.SAMN05192568_101111"/>
<dbReference type="EMBL" id="FOTK01000011">
    <property type="protein sequence ID" value="SFL79600.1"/>
    <property type="molecule type" value="Genomic_DNA"/>
</dbReference>
<proteinExistence type="predicted"/>
<feature type="transmembrane region" description="Helical" evidence="1">
    <location>
        <begin position="12"/>
        <end position="31"/>
    </location>
</feature>
<keyword evidence="1" id="KW-0812">Transmembrane</keyword>
<dbReference type="Pfam" id="PF07077">
    <property type="entry name" value="DUF1345"/>
    <property type="match status" value="1"/>
</dbReference>
<feature type="transmembrane region" description="Helical" evidence="1">
    <location>
        <begin position="109"/>
        <end position="129"/>
    </location>
</feature>
<sequence length="219" mass="23353">MPKLFQAFWLRPHLLCSIVVAIIAALLVPSLDPGMRLLTGWCAGVIVHAGLVIRRATGQTRDSMRREAARLDDSAGVITVFALLAAAASLGSVAVLVVGGRIAGSGERYALALAGMSLLCTWVFVQMIFTVHYAHVYYGTEDEAGGERGGLDFHGDPEPDFWDFLYFTVTIGAAAATSDTNLTSKRMRRIATVQTVGAYLFNTGILALVVNMAAGLAPH</sequence>
<gene>
    <name evidence="2" type="ORF">SAMN05192568_101111</name>
</gene>